<dbReference type="RefSeq" id="WP_069312352.1">
    <property type="nucleotide sequence ID" value="NZ_MDTU01000001.1"/>
</dbReference>
<reference evidence="1 2" key="1">
    <citation type="submission" date="2016-08" db="EMBL/GenBank/DDBJ databases">
        <title>Draft genome sequence of Candidatus Piscirickettsia litoralis, from seawater.</title>
        <authorList>
            <person name="Wan X."/>
            <person name="Lee A.J."/>
            <person name="Hou S."/>
            <person name="Donachie S.P."/>
        </authorList>
    </citation>
    <scope>NUCLEOTIDE SEQUENCE [LARGE SCALE GENOMIC DNA]</scope>
    <source>
        <strain evidence="1 2">Y2</strain>
    </source>
</reference>
<name>A0ABX3A234_9GAMM</name>
<proteinExistence type="predicted"/>
<accession>A0ABX3A234</accession>
<organism evidence="1 2">
    <name type="scientific">Piscirickettsia litoralis</name>
    <dbReference type="NCBI Taxonomy" id="1891921"/>
    <lineage>
        <taxon>Bacteria</taxon>
        <taxon>Pseudomonadati</taxon>
        <taxon>Pseudomonadota</taxon>
        <taxon>Gammaproteobacteria</taxon>
        <taxon>Thiotrichales</taxon>
        <taxon>Piscirickettsiaceae</taxon>
        <taxon>Piscirickettsia</taxon>
    </lineage>
</organism>
<sequence>MQQKKIDILNVLDAMKCKDIVIGIVKNIFDTETNMGRIFHTKREWTLRSPDHDRGAFRKAKLILGKQYTV</sequence>
<evidence type="ECO:0000313" key="1">
    <source>
        <dbReference type="EMBL" id="ODN42555.1"/>
    </source>
</evidence>
<comment type="caution">
    <text evidence="1">The sequence shown here is derived from an EMBL/GenBank/DDBJ whole genome shotgun (WGS) entry which is preliminary data.</text>
</comment>
<dbReference type="Proteomes" id="UP000094329">
    <property type="component" value="Unassembled WGS sequence"/>
</dbReference>
<keyword evidence="2" id="KW-1185">Reference proteome</keyword>
<dbReference type="EMBL" id="MDTU01000001">
    <property type="protein sequence ID" value="ODN42555.1"/>
    <property type="molecule type" value="Genomic_DNA"/>
</dbReference>
<protein>
    <submittedName>
        <fullName evidence="1">Uncharacterized protein</fullName>
    </submittedName>
</protein>
<evidence type="ECO:0000313" key="2">
    <source>
        <dbReference type="Proteomes" id="UP000094329"/>
    </source>
</evidence>
<gene>
    <name evidence="1" type="ORF">BGC07_05950</name>
</gene>